<name>A0A1F5SNI8_9BACT</name>
<evidence type="ECO:0000256" key="2">
    <source>
        <dbReference type="ARBA" id="ARBA00022801"/>
    </source>
</evidence>
<evidence type="ECO:0000313" key="5">
    <source>
        <dbReference type="Proteomes" id="UP000178367"/>
    </source>
</evidence>
<dbReference type="PANTHER" id="PTHR43808:SF31">
    <property type="entry name" value="N-ACETYL-L-CITRULLINE DEACETYLASE"/>
    <property type="match status" value="1"/>
</dbReference>
<dbReference type="InterPro" id="IPR036264">
    <property type="entry name" value="Bact_exopeptidase_dim_dom"/>
</dbReference>
<dbReference type="STRING" id="1797994.A2227_05505"/>
<keyword evidence="1" id="KW-0479">Metal-binding</keyword>
<accession>A0A1F5SNI8</accession>
<gene>
    <name evidence="4" type="ORF">A2227_05505</name>
</gene>
<dbReference type="Gene3D" id="3.30.70.360">
    <property type="match status" value="1"/>
</dbReference>
<evidence type="ECO:0000313" key="4">
    <source>
        <dbReference type="EMBL" id="OGF28219.1"/>
    </source>
</evidence>
<dbReference type="PANTHER" id="PTHR43808">
    <property type="entry name" value="ACETYLORNITHINE DEACETYLASE"/>
    <property type="match status" value="1"/>
</dbReference>
<dbReference type="Pfam" id="PF07687">
    <property type="entry name" value="M20_dimer"/>
    <property type="match status" value="1"/>
</dbReference>
<dbReference type="Gene3D" id="3.40.630.10">
    <property type="entry name" value="Zn peptidases"/>
    <property type="match status" value="1"/>
</dbReference>
<reference evidence="4 5" key="1">
    <citation type="journal article" date="2016" name="Nat. Commun.">
        <title>Thousands of microbial genomes shed light on interconnected biogeochemical processes in an aquifer system.</title>
        <authorList>
            <person name="Anantharaman K."/>
            <person name="Brown C.T."/>
            <person name="Hug L.A."/>
            <person name="Sharon I."/>
            <person name="Castelle C.J."/>
            <person name="Probst A.J."/>
            <person name="Thomas B.C."/>
            <person name="Singh A."/>
            <person name="Wilkins M.J."/>
            <person name="Karaoz U."/>
            <person name="Brodie E.L."/>
            <person name="Williams K.H."/>
            <person name="Hubbard S.S."/>
            <person name="Banfield J.F."/>
        </authorList>
    </citation>
    <scope>NUCLEOTIDE SEQUENCE [LARGE SCALE GENOMIC DNA]</scope>
</reference>
<dbReference type="GO" id="GO:0046872">
    <property type="term" value="F:metal ion binding"/>
    <property type="evidence" value="ECO:0007669"/>
    <property type="project" value="UniProtKB-KW"/>
</dbReference>
<dbReference type="InterPro" id="IPR011650">
    <property type="entry name" value="Peptidase_M20_dimer"/>
</dbReference>
<proteinExistence type="predicted"/>
<dbReference type="EMBL" id="MFGB01000001">
    <property type="protein sequence ID" value="OGF28219.1"/>
    <property type="molecule type" value="Genomic_DNA"/>
</dbReference>
<sequence>MSQEKILIKIINLTKSLVRFQTTADNLGEKRAIIDFVKNEFKGSGVYAKKIVSNRVPSLVITLKKEKNPRLVLVGHLDVVPAERPSDFRPIVRNNRIYGRGTGDMKAACAVMIEVMKNFAQANPKPSLGLILSADEEIGGENGVGFLLRKKGFRPELAVVPDGGTDLSSVVLKEKGLIDLKIKSFGRSAHGARPFLGVNAIDALIGKYAKIRKIIPELKRGQWKNSLNLGKIAGGQATNKVPDYAEMLLDIRIVDERYRSPIMAKIRRIAPDAEIISDGSTFIQDKNARIIDYKNVFEKMLGRRIEFTRSEGASDARYFCEKKIPAIITKIKCGHIHGRNEWVDIPEMGFFYRGLKEFIEKFYSGDKTN</sequence>
<dbReference type="SUPFAM" id="SSF53187">
    <property type="entry name" value="Zn-dependent exopeptidases"/>
    <property type="match status" value="1"/>
</dbReference>
<dbReference type="InterPro" id="IPR050072">
    <property type="entry name" value="Peptidase_M20A"/>
</dbReference>
<protein>
    <recommendedName>
        <fullName evidence="3">Peptidase M20 dimerisation domain-containing protein</fullName>
    </recommendedName>
</protein>
<dbReference type="SUPFAM" id="SSF55031">
    <property type="entry name" value="Bacterial exopeptidase dimerisation domain"/>
    <property type="match status" value="1"/>
</dbReference>
<dbReference type="Pfam" id="PF01546">
    <property type="entry name" value="Peptidase_M20"/>
    <property type="match status" value="1"/>
</dbReference>
<dbReference type="AlphaFoldDB" id="A0A1F5SNI8"/>
<comment type="caution">
    <text evidence="4">The sequence shown here is derived from an EMBL/GenBank/DDBJ whole genome shotgun (WGS) entry which is preliminary data.</text>
</comment>
<keyword evidence="2" id="KW-0378">Hydrolase</keyword>
<feature type="domain" description="Peptidase M20 dimerisation" evidence="3">
    <location>
        <begin position="173"/>
        <end position="270"/>
    </location>
</feature>
<evidence type="ECO:0000256" key="1">
    <source>
        <dbReference type="ARBA" id="ARBA00022723"/>
    </source>
</evidence>
<dbReference type="GO" id="GO:0006526">
    <property type="term" value="P:L-arginine biosynthetic process"/>
    <property type="evidence" value="ECO:0007669"/>
    <property type="project" value="TreeGrafter"/>
</dbReference>
<evidence type="ECO:0000259" key="3">
    <source>
        <dbReference type="Pfam" id="PF07687"/>
    </source>
</evidence>
<dbReference type="Proteomes" id="UP000178367">
    <property type="component" value="Unassembled WGS sequence"/>
</dbReference>
<organism evidence="4 5">
    <name type="scientific">Candidatus Falkowbacteria bacterium RIFOXYA2_FULL_47_19</name>
    <dbReference type="NCBI Taxonomy" id="1797994"/>
    <lineage>
        <taxon>Bacteria</taxon>
        <taxon>Candidatus Falkowiibacteriota</taxon>
    </lineage>
</organism>
<dbReference type="GO" id="GO:0008777">
    <property type="term" value="F:acetylornithine deacetylase activity"/>
    <property type="evidence" value="ECO:0007669"/>
    <property type="project" value="TreeGrafter"/>
</dbReference>
<dbReference type="InterPro" id="IPR002933">
    <property type="entry name" value="Peptidase_M20"/>
</dbReference>